<dbReference type="AlphaFoldDB" id="A0A0G2DZD3"/>
<reference evidence="1 2" key="1">
    <citation type="submission" date="2015-05" db="EMBL/GenBank/DDBJ databases">
        <title>Distinctive expansion of gene families associated with plant cell wall degradation and secondary metabolism in the genomes of grapevine trunk pathogens.</title>
        <authorList>
            <person name="Lawrence D.P."/>
            <person name="Travadon R."/>
            <person name="Rolshausen P.E."/>
            <person name="Baumgartner K."/>
        </authorList>
    </citation>
    <scope>NUCLEOTIDE SEQUENCE [LARGE SCALE GENOMIC DNA]</scope>
    <source>
        <strain evidence="1">UCRPC4</strain>
    </source>
</reference>
<dbReference type="Proteomes" id="UP000053317">
    <property type="component" value="Unassembled WGS sequence"/>
</dbReference>
<evidence type="ECO:0000313" key="1">
    <source>
        <dbReference type="EMBL" id="KKY16217.1"/>
    </source>
</evidence>
<organism evidence="1 2">
    <name type="scientific">Phaeomoniella chlamydospora</name>
    <name type="common">Phaeoacremonium chlamydosporum</name>
    <dbReference type="NCBI Taxonomy" id="158046"/>
    <lineage>
        <taxon>Eukaryota</taxon>
        <taxon>Fungi</taxon>
        <taxon>Dikarya</taxon>
        <taxon>Ascomycota</taxon>
        <taxon>Pezizomycotina</taxon>
        <taxon>Eurotiomycetes</taxon>
        <taxon>Chaetothyriomycetidae</taxon>
        <taxon>Phaeomoniellales</taxon>
        <taxon>Phaeomoniellaceae</taxon>
        <taxon>Phaeomoniella</taxon>
    </lineage>
</organism>
<gene>
    <name evidence="1" type="ORF">UCRPC4_g05980</name>
</gene>
<sequence>MQGLWFPTSCGENLPRAIVTDQELCRDLEKVYDEVSEQYDGDFEADGASDLGILLILAKRCYNDSRFEGQKEKIAILIQDLSIFVQSFLQSYAGLDLLLNPESDGNVILRDGLLTMKLALALGEEVIIITKDGDKPVHATFISFPHKKSAKYSRLWFTRGVEPQHADMMREFTCGGTLDKVTNV</sequence>
<name>A0A0G2DZD3_PHACM</name>
<dbReference type="EMBL" id="LCWF01000165">
    <property type="protein sequence ID" value="KKY16217.1"/>
    <property type="molecule type" value="Genomic_DNA"/>
</dbReference>
<comment type="caution">
    <text evidence="1">The sequence shown here is derived from an EMBL/GenBank/DDBJ whole genome shotgun (WGS) entry which is preliminary data.</text>
</comment>
<keyword evidence="2" id="KW-1185">Reference proteome</keyword>
<proteinExistence type="predicted"/>
<protein>
    <submittedName>
        <fullName evidence="1">Uncharacterized protein</fullName>
    </submittedName>
</protein>
<accession>A0A0G2DZD3</accession>
<evidence type="ECO:0000313" key="2">
    <source>
        <dbReference type="Proteomes" id="UP000053317"/>
    </source>
</evidence>
<reference evidence="1 2" key="2">
    <citation type="submission" date="2015-05" db="EMBL/GenBank/DDBJ databases">
        <authorList>
            <person name="Morales-Cruz A."/>
            <person name="Amrine K.C."/>
            <person name="Cantu D."/>
        </authorList>
    </citation>
    <scope>NUCLEOTIDE SEQUENCE [LARGE SCALE GENOMIC DNA]</scope>
    <source>
        <strain evidence="1">UCRPC4</strain>
    </source>
</reference>